<dbReference type="VEuPathDB" id="FungiDB:HCDG_03726"/>
<evidence type="ECO:0000313" key="2">
    <source>
        <dbReference type="Proteomes" id="UP000002624"/>
    </source>
</evidence>
<proteinExistence type="predicted"/>
<sequence length="180" mass="20290">MFAGSLRHWANRSSTVRRLSRVQRCVIRRNPKLIRNYSRPILRTPYPLTPFAWRKSHVLLKIEAAVMTPPAADTTNTLDLCGSKIPYILGQTHEQVVRKEITSMGIKYGNRAAQPPATHPRKPLVICQRSPKLLHCTSLFSPDRRHHLDAGKGIVPISETCCLNLSFSPGLSETQGKKFN</sequence>
<dbReference type="AlphaFoldDB" id="C6HCH7"/>
<name>C6HCH7_AJECH</name>
<evidence type="ECO:0000313" key="1">
    <source>
        <dbReference type="EMBL" id="EER42267.1"/>
    </source>
</evidence>
<gene>
    <name evidence="1" type="ORF">HCDG_03726</name>
</gene>
<organism evidence="1 2">
    <name type="scientific">Ajellomyces capsulatus (strain H143)</name>
    <name type="common">Darling's disease fungus</name>
    <name type="synonym">Histoplasma capsulatum</name>
    <dbReference type="NCBI Taxonomy" id="544712"/>
    <lineage>
        <taxon>Eukaryota</taxon>
        <taxon>Fungi</taxon>
        <taxon>Dikarya</taxon>
        <taxon>Ascomycota</taxon>
        <taxon>Pezizomycotina</taxon>
        <taxon>Eurotiomycetes</taxon>
        <taxon>Eurotiomycetidae</taxon>
        <taxon>Onygenales</taxon>
        <taxon>Ajellomycetaceae</taxon>
        <taxon>Histoplasma</taxon>
    </lineage>
</organism>
<accession>C6HCH7</accession>
<dbReference type="HOGENOM" id="CLU_1495768_0_0_1"/>
<reference evidence="2" key="1">
    <citation type="submission" date="2009-05" db="EMBL/GenBank/DDBJ databases">
        <title>The genome sequence of Ajellomyces capsulatus strain H143.</title>
        <authorList>
            <person name="Champion M."/>
            <person name="Cuomo C.A."/>
            <person name="Ma L.-J."/>
            <person name="Henn M.R."/>
            <person name="Sil A."/>
            <person name="Goldman B."/>
            <person name="Young S.K."/>
            <person name="Kodira C.D."/>
            <person name="Zeng Q."/>
            <person name="Koehrsen M."/>
            <person name="Alvarado L."/>
            <person name="Berlin A.M."/>
            <person name="Borenstein D."/>
            <person name="Chen Z."/>
            <person name="Engels R."/>
            <person name="Freedman E."/>
            <person name="Gellesch M."/>
            <person name="Goldberg J."/>
            <person name="Griggs A."/>
            <person name="Gujja S."/>
            <person name="Heiman D.I."/>
            <person name="Hepburn T.A."/>
            <person name="Howarth C."/>
            <person name="Jen D."/>
            <person name="Larson L."/>
            <person name="Lewis B."/>
            <person name="Mehta T."/>
            <person name="Park D."/>
            <person name="Pearson M."/>
            <person name="Roberts A."/>
            <person name="Saif S."/>
            <person name="Shea T.D."/>
            <person name="Shenoy N."/>
            <person name="Sisk P."/>
            <person name="Stolte C."/>
            <person name="Sykes S."/>
            <person name="Walk T."/>
            <person name="White J."/>
            <person name="Yandava C."/>
            <person name="Klein B."/>
            <person name="McEwen J.G."/>
            <person name="Puccia R."/>
            <person name="Goldman G.H."/>
            <person name="Felipe M.S."/>
            <person name="Nino-Vega G."/>
            <person name="San-Blas G."/>
            <person name="Taylor J.W."/>
            <person name="Mendoza L."/>
            <person name="Galagan J.E."/>
            <person name="Nusbaum C."/>
            <person name="Birren B.W."/>
        </authorList>
    </citation>
    <scope>NUCLEOTIDE SEQUENCE [LARGE SCALE GENOMIC DNA]</scope>
    <source>
        <strain evidence="2">H143</strain>
    </source>
</reference>
<dbReference type="Proteomes" id="UP000002624">
    <property type="component" value="Unassembled WGS sequence"/>
</dbReference>
<dbReference type="EMBL" id="GG692422">
    <property type="protein sequence ID" value="EER42267.1"/>
    <property type="molecule type" value="Genomic_DNA"/>
</dbReference>
<protein>
    <submittedName>
        <fullName evidence="1">Uncharacterized protein</fullName>
    </submittedName>
</protein>